<dbReference type="Proteomes" id="UP001331561">
    <property type="component" value="Unassembled WGS sequence"/>
</dbReference>
<evidence type="ECO:0000313" key="2">
    <source>
        <dbReference type="EMBL" id="MEC5387936.1"/>
    </source>
</evidence>
<evidence type="ECO:0000313" key="3">
    <source>
        <dbReference type="Proteomes" id="UP001331561"/>
    </source>
</evidence>
<evidence type="ECO:0000256" key="1">
    <source>
        <dbReference type="SAM" id="SignalP"/>
    </source>
</evidence>
<feature type="signal peptide" evidence="1">
    <location>
        <begin position="1"/>
        <end position="24"/>
    </location>
</feature>
<reference evidence="2 3" key="1">
    <citation type="submission" date="2024-01" db="EMBL/GenBank/DDBJ databases">
        <title>Uliginosibacterium soil sp. nov.</title>
        <authorList>
            <person name="Lv Y."/>
        </authorList>
    </citation>
    <scope>NUCLEOTIDE SEQUENCE [LARGE SCALE GENOMIC DNA]</scope>
    <source>
        <strain evidence="2 3">H3</strain>
    </source>
</reference>
<sequence length="134" mass="14444">MTEKHSGWACLLVLAITASLSACSSTERTSDLENHRLVVGSSTKSDVVNAIGLPRKIDRDDAQGGEAWLYTGKPINTSFLFPVAAVMTAPSTMSVYLANVGTQSTIDNEPVTLICFFDKTGRVIDIRRPNQGAR</sequence>
<dbReference type="EMBL" id="JAYXHS010000004">
    <property type="protein sequence ID" value="MEC5387936.1"/>
    <property type="molecule type" value="Genomic_DNA"/>
</dbReference>
<proteinExistence type="predicted"/>
<gene>
    <name evidence="2" type="ORF">VVD49_19540</name>
</gene>
<dbReference type="PROSITE" id="PS51257">
    <property type="entry name" value="PROKAR_LIPOPROTEIN"/>
    <property type="match status" value="1"/>
</dbReference>
<organism evidence="2 3">
    <name type="scientific">Uliginosibacterium silvisoli</name>
    <dbReference type="NCBI Taxonomy" id="3114758"/>
    <lineage>
        <taxon>Bacteria</taxon>
        <taxon>Pseudomonadati</taxon>
        <taxon>Pseudomonadota</taxon>
        <taxon>Betaproteobacteria</taxon>
        <taxon>Rhodocyclales</taxon>
        <taxon>Zoogloeaceae</taxon>
        <taxon>Uliginosibacterium</taxon>
    </lineage>
</organism>
<keyword evidence="3" id="KW-1185">Reference proteome</keyword>
<feature type="chain" id="PRO_5047495602" description="Lipoprotein SmpA/OmlA domain-containing protein" evidence="1">
    <location>
        <begin position="25"/>
        <end position="134"/>
    </location>
</feature>
<comment type="caution">
    <text evidence="2">The sequence shown here is derived from an EMBL/GenBank/DDBJ whole genome shotgun (WGS) entry which is preliminary data.</text>
</comment>
<dbReference type="RefSeq" id="WP_327600909.1">
    <property type="nucleotide sequence ID" value="NZ_JAYXHS010000004.1"/>
</dbReference>
<accession>A0ABU6K8M1</accession>
<protein>
    <recommendedName>
        <fullName evidence="4">Lipoprotein SmpA/OmlA domain-containing protein</fullName>
    </recommendedName>
</protein>
<name>A0ABU6K8M1_9RHOO</name>
<evidence type="ECO:0008006" key="4">
    <source>
        <dbReference type="Google" id="ProtNLM"/>
    </source>
</evidence>
<keyword evidence="1" id="KW-0732">Signal</keyword>